<evidence type="ECO:0000256" key="5">
    <source>
        <dbReference type="SAM" id="SignalP"/>
    </source>
</evidence>
<feature type="region of interest" description="Disordered" evidence="4">
    <location>
        <begin position="363"/>
        <end position="401"/>
    </location>
</feature>
<dbReference type="EMBL" id="JAGSYN010000222">
    <property type="protein sequence ID" value="KAG7661317.1"/>
    <property type="molecule type" value="Genomic_DNA"/>
</dbReference>
<protein>
    <submittedName>
        <fullName evidence="6">ECM33</fullName>
    </submittedName>
</protein>
<dbReference type="RefSeq" id="XP_049261550.1">
    <property type="nucleotide sequence ID" value="XM_049409250.1"/>
</dbReference>
<feature type="compositionally biased region" description="Low complexity" evidence="4">
    <location>
        <begin position="377"/>
        <end position="392"/>
    </location>
</feature>
<evidence type="ECO:0000256" key="2">
    <source>
        <dbReference type="ARBA" id="ARBA00022729"/>
    </source>
</evidence>
<feature type="signal peptide" evidence="5">
    <location>
        <begin position="1"/>
        <end position="18"/>
    </location>
</feature>
<feature type="chain" id="PRO_5035235230" evidence="5">
    <location>
        <begin position="19"/>
        <end position="419"/>
    </location>
</feature>
<evidence type="ECO:0000313" key="6">
    <source>
        <dbReference type="EMBL" id="KAG7661317.1"/>
    </source>
</evidence>
<comment type="subcellular location">
    <subcellularLocation>
        <location evidence="1">Cell envelope</location>
    </subcellularLocation>
</comment>
<evidence type="ECO:0000256" key="4">
    <source>
        <dbReference type="SAM" id="MobiDB-lite"/>
    </source>
</evidence>
<gene>
    <name evidence="6" type="ORF">J8A68_005209</name>
</gene>
<dbReference type="Proteomes" id="UP000694255">
    <property type="component" value="Unassembled WGS sequence"/>
</dbReference>
<organism evidence="6 7">
    <name type="scientific">[Candida] subhashii</name>
    <dbReference type="NCBI Taxonomy" id="561895"/>
    <lineage>
        <taxon>Eukaryota</taxon>
        <taxon>Fungi</taxon>
        <taxon>Dikarya</taxon>
        <taxon>Ascomycota</taxon>
        <taxon>Saccharomycotina</taxon>
        <taxon>Pichiomycetes</taxon>
        <taxon>Debaryomycetaceae</taxon>
        <taxon>Spathaspora</taxon>
    </lineage>
</organism>
<keyword evidence="3" id="KW-0325">Glycoprotein</keyword>
<accession>A0A8J5QDE4</accession>
<keyword evidence="7" id="KW-1185">Reference proteome</keyword>
<dbReference type="GeneID" id="73472009"/>
<dbReference type="GO" id="GO:0031505">
    <property type="term" value="P:fungal-type cell wall organization"/>
    <property type="evidence" value="ECO:0007669"/>
    <property type="project" value="TreeGrafter"/>
</dbReference>
<proteinExistence type="predicted"/>
<dbReference type="PANTHER" id="PTHR31018:SF3">
    <property type="entry name" value="RECEPTOR PROTEIN-TYROSINE KINASE"/>
    <property type="match status" value="1"/>
</dbReference>
<evidence type="ECO:0000256" key="1">
    <source>
        <dbReference type="ARBA" id="ARBA00004196"/>
    </source>
</evidence>
<evidence type="ECO:0000256" key="3">
    <source>
        <dbReference type="ARBA" id="ARBA00023180"/>
    </source>
</evidence>
<comment type="caution">
    <text evidence="6">The sequence shown here is derived from an EMBL/GenBank/DDBJ whole genome shotgun (WGS) entry which is preliminary data.</text>
</comment>
<evidence type="ECO:0000313" key="7">
    <source>
        <dbReference type="Proteomes" id="UP000694255"/>
    </source>
</evidence>
<dbReference type="PANTHER" id="PTHR31018">
    <property type="entry name" value="SPORULATION-SPECIFIC PROTEIN-RELATED"/>
    <property type="match status" value="1"/>
</dbReference>
<dbReference type="AlphaFoldDB" id="A0A8J5QDE4"/>
<dbReference type="GO" id="GO:0005886">
    <property type="term" value="C:plasma membrane"/>
    <property type="evidence" value="ECO:0007669"/>
    <property type="project" value="TreeGrafter"/>
</dbReference>
<sequence length="419" mass="43131">MQFKKVFAISAVAAVALAANSNNNSTLTTATPHVTKACSFSDFTATASSDVAQVAACATAVGDITIYGNAFGAIDLTGLEQVFGDLSVINATQAGTVNAPTLQLVSGKLELNANTILSNLNLAQLTTVGTLNFNALPALQTAGLTAGITSADSVIISDTGLNSLTGINVFKLQTFNVNNNDQIETIDSGLIEVTDTLDISYNAEKVDVILNQLKGANNFILQSVNSVQAPNLTATNGTLAISSSSVDKIQFKNLQTIGKSLVINDNADLEEIDFPQLTSIGGALQITDNDDLSSFDGFPELETIGGSVNMSGTFNNGTFESLKRVAGGFVLKTDGDLSCQAFNKLNSNGEVKGDKFQCEDKVTTTSSSSNKGNSQATGSSGDSSESGSSTTSKKNDASSNAGKLASVVAAFAAFGVALF</sequence>
<dbReference type="GO" id="GO:0009277">
    <property type="term" value="C:fungal-type cell wall"/>
    <property type="evidence" value="ECO:0007669"/>
    <property type="project" value="TreeGrafter"/>
</dbReference>
<dbReference type="OrthoDB" id="536881at2759"/>
<name>A0A8J5QDE4_9ASCO</name>
<keyword evidence="2 5" id="KW-0732">Signal</keyword>
<dbReference type="InterPro" id="IPR051648">
    <property type="entry name" value="CWI-Assembly_Regulator"/>
</dbReference>
<dbReference type="GO" id="GO:0009986">
    <property type="term" value="C:cell surface"/>
    <property type="evidence" value="ECO:0007669"/>
    <property type="project" value="TreeGrafter"/>
</dbReference>
<reference evidence="6 7" key="1">
    <citation type="journal article" date="2021" name="DNA Res.">
        <title>Genome analysis of Candida subhashii reveals its hybrid nature and dual mitochondrial genome conformations.</title>
        <authorList>
            <person name="Mixao V."/>
            <person name="Hegedusova E."/>
            <person name="Saus E."/>
            <person name="Pryszcz L.P."/>
            <person name="Cillingova A."/>
            <person name="Nosek J."/>
            <person name="Gabaldon T."/>
        </authorList>
    </citation>
    <scope>NUCLEOTIDE SEQUENCE [LARGE SCALE GENOMIC DNA]</scope>
    <source>
        <strain evidence="6 7">CBS 10753</strain>
    </source>
</reference>